<feature type="region of interest" description="Disordered" evidence="1">
    <location>
        <begin position="1"/>
        <end position="26"/>
    </location>
</feature>
<name>A0ABR0VAZ8_REHGL</name>
<keyword evidence="4" id="KW-1185">Reference proteome</keyword>
<proteinExistence type="predicted"/>
<evidence type="ECO:0000313" key="4">
    <source>
        <dbReference type="Proteomes" id="UP001318860"/>
    </source>
</evidence>
<gene>
    <name evidence="3" type="ORF">DH2020_033890</name>
</gene>
<evidence type="ECO:0000259" key="2">
    <source>
        <dbReference type="Pfam" id="PF10551"/>
    </source>
</evidence>
<evidence type="ECO:0000256" key="1">
    <source>
        <dbReference type="SAM" id="MobiDB-lite"/>
    </source>
</evidence>
<sequence>MASKICLPRDRSDGSTMSGRRRKGWRHPIKLNINHNSISTSNKSENPHNKSISNSRGKAMDGLLSEIDDDNVSSTFLAFGPCIHGFHSSIRPVVIVDGTFLTAKYRGTLIVATCQDANMQIYPLAWGIVDSENDASWHWFFSKLKEITGDREDLVVISDRHRSLINAVRDVYQNARHGHCIYHIKGNLRTVTRNTNLCLTFYESS</sequence>
<dbReference type="Pfam" id="PF10551">
    <property type="entry name" value="MULE"/>
    <property type="match status" value="1"/>
</dbReference>
<protein>
    <recommendedName>
        <fullName evidence="2">MULE transposase domain-containing protein</fullName>
    </recommendedName>
</protein>
<reference evidence="3 4" key="1">
    <citation type="journal article" date="2021" name="Comput. Struct. Biotechnol. J.">
        <title>De novo genome assembly of the potent medicinal plant Rehmannia glutinosa using nanopore technology.</title>
        <authorList>
            <person name="Ma L."/>
            <person name="Dong C."/>
            <person name="Song C."/>
            <person name="Wang X."/>
            <person name="Zheng X."/>
            <person name="Niu Y."/>
            <person name="Chen S."/>
            <person name="Feng W."/>
        </authorList>
    </citation>
    <scope>NUCLEOTIDE SEQUENCE [LARGE SCALE GENOMIC DNA]</scope>
    <source>
        <strain evidence="3">DH-2019</strain>
    </source>
</reference>
<evidence type="ECO:0000313" key="3">
    <source>
        <dbReference type="EMBL" id="KAK6132369.1"/>
    </source>
</evidence>
<organism evidence="3 4">
    <name type="scientific">Rehmannia glutinosa</name>
    <name type="common">Chinese foxglove</name>
    <dbReference type="NCBI Taxonomy" id="99300"/>
    <lineage>
        <taxon>Eukaryota</taxon>
        <taxon>Viridiplantae</taxon>
        <taxon>Streptophyta</taxon>
        <taxon>Embryophyta</taxon>
        <taxon>Tracheophyta</taxon>
        <taxon>Spermatophyta</taxon>
        <taxon>Magnoliopsida</taxon>
        <taxon>eudicotyledons</taxon>
        <taxon>Gunneridae</taxon>
        <taxon>Pentapetalae</taxon>
        <taxon>asterids</taxon>
        <taxon>lamiids</taxon>
        <taxon>Lamiales</taxon>
        <taxon>Orobanchaceae</taxon>
        <taxon>Rehmannieae</taxon>
        <taxon>Rehmannia</taxon>
    </lineage>
</organism>
<dbReference type="PANTHER" id="PTHR31973">
    <property type="entry name" value="POLYPROTEIN, PUTATIVE-RELATED"/>
    <property type="match status" value="1"/>
</dbReference>
<dbReference type="PANTHER" id="PTHR31973:SF113">
    <property type="entry name" value="PROTEIN FAR1-RELATED SEQUENCE 5-LIKE"/>
    <property type="match status" value="1"/>
</dbReference>
<feature type="region of interest" description="Disordered" evidence="1">
    <location>
        <begin position="36"/>
        <end position="55"/>
    </location>
</feature>
<dbReference type="InterPro" id="IPR018289">
    <property type="entry name" value="MULE_transposase_dom"/>
</dbReference>
<feature type="domain" description="MULE transposase" evidence="2">
    <location>
        <begin position="93"/>
        <end position="185"/>
    </location>
</feature>
<dbReference type="Proteomes" id="UP001318860">
    <property type="component" value="Unassembled WGS sequence"/>
</dbReference>
<accession>A0ABR0VAZ8</accession>
<dbReference type="EMBL" id="JABTTQ020001267">
    <property type="protein sequence ID" value="KAK6132369.1"/>
    <property type="molecule type" value="Genomic_DNA"/>
</dbReference>
<comment type="caution">
    <text evidence="3">The sequence shown here is derived from an EMBL/GenBank/DDBJ whole genome shotgun (WGS) entry which is preliminary data.</text>
</comment>